<evidence type="ECO:0000313" key="2">
    <source>
        <dbReference type="Proteomes" id="UP000663823"/>
    </source>
</evidence>
<comment type="caution">
    <text evidence="1">The sequence shown here is derived from an EMBL/GenBank/DDBJ whole genome shotgun (WGS) entry which is preliminary data.</text>
</comment>
<organism evidence="1 2">
    <name type="scientific">Rotaria sordida</name>
    <dbReference type="NCBI Taxonomy" id="392033"/>
    <lineage>
        <taxon>Eukaryota</taxon>
        <taxon>Metazoa</taxon>
        <taxon>Spiralia</taxon>
        <taxon>Gnathifera</taxon>
        <taxon>Rotifera</taxon>
        <taxon>Eurotatoria</taxon>
        <taxon>Bdelloidea</taxon>
        <taxon>Philodinida</taxon>
        <taxon>Philodinidae</taxon>
        <taxon>Rotaria</taxon>
    </lineage>
</organism>
<dbReference type="EMBL" id="CAJOAX010045175">
    <property type="protein sequence ID" value="CAF4294751.1"/>
    <property type="molecule type" value="Genomic_DNA"/>
</dbReference>
<feature type="non-terminal residue" evidence="1">
    <location>
        <position position="39"/>
    </location>
</feature>
<gene>
    <name evidence="1" type="ORF">OTI717_LOCUS41849</name>
</gene>
<dbReference type="Proteomes" id="UP000663823">
    <property type="component" value="Unassembled WGS sequence"/>
</dbReference>
<dbReference type="AlphaFoldDB" id="A0A820HK11"/>
<proteinExistence type="predicted"/>
<evidence type="ECO:0000313" key="1">
    <source>
        <dbReference type="EMBL" id="CAF4294751.1"/>
    </source>
</evidence>
<protein>
    <submittedName>
        <fullName evidence="1">Uncharacterized protein</fullName>
    </submittedName>
</protein>
<reference evidence="1" key="1">
    <citation type="submission" date="2021-02" db="EMBL/GenBank/DDBJ databases">
        <authorList>
            <person name="Nowell W R."/>
        </authorList>
    </citation>
    <scope>NUCLEOTIDE SEQUENCE</scope>
</reference>
<sequence length="39" mass="4623">MVTNNFTNDAARLNCSQLRHITILEPYVRPENFHSYFPL</sequence>
<name>A0A820HK11_9BILA</name>
<accession>A0A820HK11</accession>